<organism evidence="1 2">
    <name type="scientific">Capnocytophaga gingivalis</name>
    <dbReference type="NCBI Taxonomy" id="1017"/>
    <lineage>
        <taxon>Bacteria</taxon>
        <taxon>Pseudomonadati</taxon>
        <taxon>Bacteroidota</taxon>
        <taxon>Flavobacteriia</taxon>
        <taxon>Flavobacteriales</taxon>
        <taxon>Flavobacteriaceae</taxon>
        <taxon>Capnocytophaga</taxon>
    </lineage>
</organism>
<dbReference type="KEGG" id="cgh:CGC50_10855"/>
<dbReference type="AlphaFoldDB" id="A0A250FT74"/>
<dbReference type="Pfam" id="PF05947">
    <property type="entry name" value="T6SS_TssF"/>
    <property type="match status" value="1"/>
</dbReference>
<evidence type="ECO:0000313" key="2">
    <source>
        <dbReference type="Proteomes" id="UP000217250"/>
    </source>
</evidence>
<dbReference type="InterPro" id="IPR010272">
    <property type="entry name" value="T6SS_TssF"/>
</dbReference>
<proteinExistence type="predicted"/>
<dbReference type="RefSeq" id="WP_095910835.1">
    <property type="nucleotide sequence ID" value="NZ_CAUVLU010000044.1"/>
</dbReference>
<sequence>MISKLNSYSKEAIKARMLQNATKIWGLKSISSIDPFVKLLIDAFSAEIFKLSNNLQTTQSRIVEKLSKLLTPSIHTYPQPAHAIGITFPIEPREVLEEYSEFSFKRLSASTVKGESDKNIDIVFTPIDTIELFRMQVYGLLTHRTCFTIDEQYQKTPIEKISQGVSYNSLWIGIDASNYEEHIPEKLRFYCANPAFEEVDFVYKLLPFIKAQCSERDLVVQGGFSYESSQEFSSEYQELFYDYTPKTQIQENVKRIYNHQFIELSGFSQGDISEDFPEKLSFLKDNESLLKTLKKEKMIWIELTFPTQFSTDIIEGFSVLLNAFPIYNRGWRKEEGALDIMGNNIPLKTDSAEHFLYIDKVEDNMGKTYQGIPFLQNDTIGQGLYSVRKGGMERFDERNAIDMMNSVLELIRDEVSAFSVYKKDDVTDALKKMTQQMRLLEQKTTNADKITSEEINYVIVNPFEGAIHFKAAYWITQCDDANNLRAGMSLDPLKYTSTKTLRGITLLTDTMGGRKEQKGTNAIEAYKYALTTRDRIITKEDIKNFCKVMLKDELKKVEVKRGTIISDKPKEGFIRTVEIEITPASYATYGKSYWDKMAIAIKTQIESRSIDGITYIVRVINND</sequence>
<evidence type="ECO:0000313" key="1">
    <source>
        <dbReference type="EMBL" id="ATA87605.1"/>
    </source>
</evidence>
<dbReference type="EMBL" id="CP022386">
    <property type="protein sequence ID" value="ATA87605.1"/>
    <property type="molecule type" value="Genomic_DNA"/>
</dbReference>
<protein>
    <submittedName>
        <fullName evidence="1">Uncharacterized protein</fullName>
    </submittedName>
</protein>
<gene>
    <name evidence="1" type="ORF">CGC50_10855</name>
</gene>
<reference evidence="2" key="1">
    <citation type="submission" date="2017-06" db="EMBL/GenBank/DDBJ databases">
        <title>Capnocytophaga spp. assemblies.</title>
        <authorList>
            <person name="Gulvik C.A."/>
        </authorList>
    </citation>
    <scope>NUCLEOTIDE SEQUENCE [LARGE SCALE GENOMIC DNA]</scope>
    <source>
        <strain evidence="2">H1496</strain>
    </source>
</reference>
<dbReference type="OrthoDB" id="1090083at2"/>
<accession>A0A250FT74</accession>
<dbReference type="Proteomes" id="UP000217250">
    <property type="component" value="Chromosome"/>
</dbReference>
<dbReference type="GeneID" id="84809050"/>
<name>A0A250FT74_9FLAO</name>